<keyword evidence="1" id="KW-0732">Signal</keyword>
<dbReference type="OrthoDB" id="6942177at2"/>
<comment type="caution">
    <text evidence="2">The sequence shown here is derived from an EMBL/GenBank/DDBJ whole genome shotgun (WGS) entry which is preliminary data.</text>
</comment>
<accession>A0A4Y9RV26</accession>
<proteinExistence type="predicted"/>
<organism evidence="2 3">
    <name type="scientific">Duganella callida</name>
    <dbReference type="NCBI Taxonomy" id="2561932"/>
    <lineage>
        <taxon>Bacteria</taxon>
        <taxon>Pseudomonadati</taxon>
        <taxon>Pseudomonadota</taxon>
        <taxon>Betaproteobacteria</taxon>
        <taxon>Burkholderiales</taxon>
        <taxon>Oxalobacteraceae</taxon>
        <taxon>Telluria group</taxon>
        <taxon>Duganella</taxon>
    </lineage>
</organism>
<reference evidence="2 3" key="1">
    <citation type="submission" date="2019-03" db="EMBL/GenBank/DDBJ databases">
        <title>Draft Genome Sequence of Duganella callidus sp. nov., a Novel Duganella Species Isolated from Cultivated Soil.</title>
        <authorList>
            <person name="Raths R."/>
            <person name="Peta V."/>
            <person name="Bucking H."/>
        </authorList>
    </citation>
    <scope>NUCLEOTIDE SEQUENCE [LARGE SCALE GENOMIC DNA]</scope>
    <source>
        <strain evidence="2 3">DN04</strain>
    </source>
</reference>
<name>A0A4Y9RV26_9BURK</name>
<feature type="signal peptide" evidence="1">
    <location>
        <begin position="1"/>
        <end position="19"/>
    </location>
</feature>
<evidence type="ECO:0000256" key="1">
    <source>
        <dbReference type="SAM" id="SignalP"/>
    </source>
</evidence>
<dbReference type="Proteomes" id="UP000297729">
    <property type="component" value="Unassembled WGS sequence"/>
</dbReference>
<evidence type="ECO:0000313" key="3">
    <source>
        <dbReference type="Proteomes" id="UP000297729"/>
    </source>
</evidence>
<dbReference type="RefSeq" id="WP_135205104.1">
    <property type="nucleotide sequence ID" value="NZ_SPVG01000279.1"/>
</dbReference>
<keyword evidence="3" id="KW-1185">Reference proteome</keyword>
<dbReference type="EMBL" id="SPVG01000279">
    <property type="protein sequence ID" value="TFW11636.1"/>
    <property type="molecule type" value="Genomic_DNA"/>
</dbReference>
<gene>
    <name evidence="2" type="ORF">E4L98_29465</name>
</gene>
<evidence type="ECO:0000313" key="2">
    <source>
        <dbReference type="EMBL" id="TFW11636.1"/>
    </source>
</evidence>
<sequence length="207" mass="22749">MRKIVRIGGGVLLAGAAWAYFRPPAVTEVSVAIGHSFEQVARNSSFPVASSSNLPSESKYGFGATWVTKPAVIIRFDDPKYGFTLPATTFAAIGYMDNKVDDITTSPMLTKLPFKQAFSELTRLQHIFQTKGWRLENNSAWFDVSADGATRLRAHLKSEGGRWISIGVPSKYSMYFGLHCASDCDSGIGLDRYLIDISIGKDHDTDD</sequence>
<feature type="chain" id="PRO_5021455873" evidence="1">
    <location>
        <begin position="20"/>
        <end position="207"/>
    </location>
</feature>
<dbReference type="AlphaFoldDB" id="A0A4Y9RV26"/>
<protein>
    <submittedName>
        <fullName evidence="2">Uncharacterized protein</fullName>
    </submittedName>
</protein>